<evidence type="ECO:0000256" key="2">
    <source>
        <dbReference type="ARBA" id="ARBA00023015"/>
    </source>
</evidence>
<evidence type="ECO:0000256" key="1">
    <source>
        <dbReference type="ARBA" id="ARBA00009437"/>
    </source>
</evidence>
<dbReference type="Gene3D" id="3.40.190.10">
    <property type="entry name" value="Periplasmic binding protein-like II"/>
    <property type="match status" value="2"/>
</dbReference>
<accession>A0A3G2HSH9</accession>
<dbReference type="GO" id="GO:0032993">
    <property type="term" value="C:protein-DNA complex"/>
    <property type="evidence" value="ECO:0007669"/>
    <property type="project" value="TreeGrafter"/>
</dbReference>
<reference evidence="6 7" key="1">
    <citation type="submission" date="2018-09" db="EMBL/GenBank/DDBJ databases">
        <title>Complete genome sequence of the hydrocarbonoclastic bacterium Alcaligenes aquatilis QD168, isolated from a crude-oil polluted marine sediment of Central Chile.</title>
        <authorList>
            <person name="Duran R.E."/>
            <person name="Barra B."/>
            <person name="Salva-Serra F."/>
            <person name="Mendez V."/>
            <person name="Moore E.R.B."/>
            <person name="Seeger M."/>
        </authorList>
    </citation>
    <scope>NUCLEOTIDE SEQUENCE [LARGE SCALE GENOMIC DNA]</scope>
    <source>
        <strain evidence="6 7">QD168</strain>
    </source>
</reference>
<evidence type="ECO:0000313" key="7">
    <source>
        <dbReference type="Proteomes" id="UP000268070"/>
    </source>
</evidence>
<comment type="similarity">
    <text evidence="1">Belongs to the LysR transcriptional regulatory family.</text>
</comment>
<dbReference type="PANTHER" id="PTHR30346:SF0">
    <property type="entry name" value="HCA OPERON TRANSCRIPTIONAL ACTIVATOR HCAR"/>
    <property type="match status" value="1"/>
</dbReference>
<dbReference type="AlphaFoldDB" id="A0A3G2HSH9"/>
<keyword evidence="2" id="KW-0805">Transcription regulation</keyword>
<proteinExistence type="inferred from homology"/>
<evidence type="ECO:0000256" key="4">
    <source>
        <dbReference type="ARBA" id="ARBA00023163"/>
    </source>
</evidence>
<dbReference type="FunFam" id="1.10.10.10:FF:000001">
    <property type="entry name" value="LysR family transcriptional regulator"/>
    <property type="match status" value="1"/>
</dbReference>
<dbReference type="RefSeq" id="WP_121738339.1">
    <property type="nucleotide sequence ID" value="NZ_CP032153.1"/>
</dbReference>
<gene>
    <name evidence="6" type="ORF">D3M96_05825</name>
</gene>
<keyword evidence="3" id="KW-0238">DNA-binding</keyword>
<dbReference type="KEGG" id="aaqu:D3M96_05825"/>
<evidence type="ECO:0000313" key="6">
    <source>
        <dbReference type="EMBL" id="AYN20090.1"/>
    </source>
</evidence>
<dbReference type="Proteomes" id="UP000268070">
    <property type="component" value="Chromosome"/>
</dbReference>
<name>A0A3G2HSH9_9BURK</name>
<protein>
    <submittedName>
        <fullName evidence="6">LysR family transcriptional regulator</fullName>
    </submittedName>
</protein>
<sequence>MNIRYLQYFVVLAEEQHYQRAAERLGIEQSPLSRAIKALEAELRVKLFHRTSKGTRITPVGTAFVDDARRILSAVDQGWRTLKNQDVFTEPLRISLADTTLGLANARLSDWLAQVREAFPDTDLRLTEQSYSEALRDLRAGQSDAAIVQGGQNNGADLVSHPLWQDPLVAVLPRTHELADQAVIRLEDFIRYPLIDCSPASEAASSWVVHEHFARLGGELINGEYASTVLGMMALVGAGFGLGFASQLQMQVLQYPDVVVRPFDDAELVFTTSVVYRADVTSSALAELLAWCGYPEQSLSV</sequence>
<evidence type="ECO:0000259" key="5">
    <source>
        <dbReference type="PROSITE" id="PS50931"/>
    </source>
</evidence>
<dbReference type="Gene3D" id="1.10.10.10">
    <property type="entry name" value="Winged helix-like DNA-binding domain superfamily/Winged helix DNA-binding domain"/>
    <property type="match status" value="1"/>
</dbReference>
<evidence type="ECO:0000256" key="3">
    <source>
        <dbReference type="ARBA" id="ARBA00023125"/>
    </source>
</evidence>
<feature type="domain" description="HTH lysR-type" evidence="5">
    <location>
        <begin position="1"/>
        <end position="58"/>
    </location>
</feature>
<dbReference type="SUPFAM" id="SSF46785">
    <property type="entry name" value="Winged helix' DNA-binding domain"/>
    <property type="match status" value="1"/>
</dbReference>
<dbReference type="SUPFAM" id="SSF53850">
    <property type="entry name" value="Periplasmic binding protein-like II"/>
    <property type="match status" value="1"/>
</dbReference>
<dbReference type="EMBL" id="CP032153">
    <property type="protein sequence ID" value="AYN20090.1"/>
    <property type="molecule type" value="Genomic_DNA"/>
</dbReference>
<dbReference type="OrthoDB" id="646694at2"/>
<organism evidence="6 7">
    <name type="scientific">Alcaligenes aquatilis</name>
    <dbReference type="NCBI Taxonomy" id="323284"/>
    <lineage>
        <taxon>Bacteria</taxon>
        <taxon>Pseudomonadati</taxon>
        <taxon>Pseudomonadota</taxon>
        <taxon>Betaproteobacteria</taxon>
        <taxon>Burkholderiales</taxon>
        <taxon>Alcaligenaceae</taxon>
        <taxon>Alcaligenes</taxon>
    </lineage>
</organism>
<dbReference type="InterPro" id="IPR036388">
    <property type="entry name" value="WH-like_DNA-bd_sf"/>
</dbReference>
<dbReference type="GO" id="GO:0003677">
    <property type="term" value="F:DNA binding"/>
    <property type="evidence" value="ECO:0007669"/>
    <property type="project" value="UniProtKB-KW"/>
</dbReference>
<dbReference type="GO" id="GO:0003700">
    <property type="term" value="F:DNA-binding transcription factor activity"/>
    <property type="evidence" value="ECO:0007669"/>
    <property type="project" value="InterPro"/>
</dbReference>
<dbReference type="PRINTS" id="PR00039">
    <property type="entry name" value="HTHLYSR"/>
</dbReference>
<dbReference type="Pfam" id="PF03466">
    <property type="entry name" value="LysR_substrate"/>
    <property type="match status" value="1"/>
</dbReference>
<dbReference type="PROSITE" id="PS50931">
    <property type="entry name" value="HTH_LYSR"/>
    <property type="match status" value="1"/>
</dbReference>
<dbReference type="Pfam" id="PF00126">
    <property type="entry name" value="HTH_1"/>
    <property type="match status" value="1"/>
</dbReference>
<dbReference type="InterPro" id="IPR005119">
    <property type="entry name" value="LysR_subst-bd"/>
</dbReference>
<dbReference type="PANTHER" id="PTHR30346">
    <property type="entry name" value="TRANSCRIPTIONAL DUAL REGULATOR HCAR-RELATED"/>
    <property type="match status" value="1"/>
</dbReference>
<dbReference type="CDD" id="cd08414">
    <property type="entry name" value="PBP2_LTTR_aromatics_like"/>
    <property type="match status" value="1"/>
</dbReference>
<keyword evidence="4" id="KW-0804">Transcription</keyword>
<dbReference type="InterPro" id="IPR000847">
    <property type="entry name" value="LysR_HTH_N"/>
</dbReference>
<dbReference type="InterPro" id="IPR036390">
    <property type="entry name" value="WH_DNA-bd_sf"/>
</dbReference>